<evidence type="ECO:0000259" key="5">
    <source>
        <dbReference type="Pfam" id="PF03775"/>
    </source>
</evidence>
<gene>
    <name evidence="4" type="primary">minC</name>
    <name evidence="6" type="ORF">IAC10_02175</name>
</gene>
<dbReference type="HAMAP" id="MF_00267">
    <property type="entry name" value="MinC"/>
    <property type="match status" value="1"/>
</dbReference>
<comment type="subunit">
    <text evidence="4">Interacts with MinD and FtsZ.</text>
</comment>
<feature type="domain" description="Septum formation inhibitor MinC C-terminal" evidence="5">
    <location>
        <begin position="178"/>
        <end position="276"/>
    </location>
</feature>
<dbReference type="GO" id="GO:0000902">
    <property type="term" value="P:cell morphogenesis"/>
    <property type="evidence" value="ECO:0007669"/>
    <property type="project" value="InterPro"/>
</dbReference>
<dbReference type="GO" id="GO:1901891">
    <property type="term" value="P:regulation of cell septum assembly"/>
    <property type="evidence" value="ECO:0007669"/>
    <property type="project" value="InterPro"/>
</dbReference>
<evidence type="ECO:0000256" key="1">
    <source>
        <dbReference type="ARBA" id="ARBA00022618"/>
    </source>
</evidence>
<dbReference type="InterPro" id="IPR016098">
    <property type="entry name" value="CAP/MinC_C"/>
</dbReference>
<evidence type="ECO:0000313" key="7">
    <source>
        <dbReference type="Proteomes" id="UP000823928"/>
    </source>
</evidence>
<evidence type="ECO:0000256" key="3">
    <source>
        <dbReference type="ARBA" id="ARBA00023306"/>
    </source>
</evidence>
<comment type="function">
    <text evidence="4">Cell division inhibitor that blocks the formation of polar Z ring septums. Rapidly oscillates between the poles of the cell to destabilize FtsZ filaments that have formed before they mature into polar Z rings. Prevents FtsZ polymerization.</text>
</comment>
<reference evidence="6" key="1">
    <citation type="submission" date="2020-10" db="EMBL/GenBank/DDBJ databases">
        <authorList>
            <person name="Gilroy R."/>
        </authorList>
    </citation>
    <scope>NUCLEOTIDE SEQUENCE</scope>
    <source>
        <strain evidence="6">6276</strain>
    </source>
</reference>
<dbReference type="PANTHER" id="PTHR34108">
    <property type="entry name" value="SEPTUM SITE-DETERMINING PROTEIN MINC"/>
    <property type="match status" value="1"/>
</dbReference>
<dbReference type="InterPro" id="IPR005526">
    <property type="entry name" value="Septum_form_inhib_MinC_C"/>
</dbReference>
<evidence type="ECO:0000256" key="4">
    <source>
        <dbReference type="HAMAP-Rule" id="MF_00267"/>
    </source>
</evidence>
<protein>
    <recommendedName>
        <fullName evidence="4">Probable septum site-determining protein MinC</fullName>
    </recommendedName>
</protein>
<dbReference type="EMBL" id="DVIU01000045">
    <property type="protein sequence ID" value="HIS35425.1"/>
    <property type="molecule type" value="Genomic_DNA"/>
</dbReference>
<dbReference type="GO" id="GO:0000917">
    <property type="term" value="P:division septum assembly"/>
    <property type="evidence" value="ECO:0007669"/>
    <property type="project" value="UniProtKB-KW"/>
</dbReference>
<dbReference type="InterPro" id="IPR013033">
    <property type="entry name" value="MinC"/>
</dbReference>
<dbReference type="Proteomes" id="UP000823928">
    <property type="component" value="Unassembled WGS sequence"/>
</dbReference>
<accession>A0A9D1EWZ1</accession>
<dbReference type="Pfam" id="PF03775">
    <property type="entry name" value="MinC_C"/>
    <property type="match status" value="1"/>
</dbReference>
<evidence type="ECO:0000313" key="6">
    <source>
        <dbReference type="EMBL" id="HIS35425.1"/>
    </source>
</evidence>
<dbReference type="InterPro" id="IPR036145">
    <property type="entry name" value="MinC_C_sf"/>
</dbReference>
<dbReference type="Gene3D" id="2.160.20.70">
    <property type="match status" value="1"/>
</dbReference>
<evidence type="ECO:0000256" key="2">
    <source>
        <dbReference type="ARBA" id="ARBA00023210"/>
    </source>
</evidence>
<dbReference type="SUPFAM" id="SSF63848">
    <property type="entry name" value="Cell-division inhibitor MinC, C-terminal domain"/>
    <property type="match status" value="1"/>
</dbReference>
<dbReference type="PANTHER" id="PTHR34108:SF1">
    <property type="entry name" value="SEPTUM SITE-DETERMINING PROTEIN MINC"/>
    <property type="match status" value="1"/>
</dbReference>
<dbReference type="AlphaFoldDB" id="A0A9D1EWZ1"/>
<reference evidence="6" key="2">
    <citation type="journal article" date="2021" name="PeerJ">
        <title>Extensive microbial diversity within the chicken gut microbiome revealed by metagenomics and culture.</title>
        <authorList>
            <person name="Gilroy R."/>
            <person name="Ravi A."/>
            <person name="Getino M."/>
            <person name="Pursley I."/>
            <person name="Horton D.L."/>
            <person name="Alikhan N.F."/>
            <person name="Baker D."/>
            <person name="Gharbi K."/>
            <person name="Hall N."/>
            <person name="Watson M."/>
            <person name="Adriaenssens E.M."/>
            <person name="Foster-Nyarko E."/>
            <person name="Jarju S."/>
            <person name="Secka A."/>
            <person name="Antonio M."/>
            <person name="Oren A."/>
            <person name="Chaudhuri R.R."/>
            <person name="La Ragione R."/>
            <person name="Hildebrand F."/>
            <person name="Pallen M.J."/>
        </authorList>
    </citation>
    <scope>NUCLEOTIDE SEQUENCE</scope>
    <source>
        <strain evidence="6">6276</strain>
    </source>
</reference>
<comment type="similarity">
    <text evidence="4">Belongs to the MinC family.</text>
</comment>
<sequence length="288" mass="32403">MEKGYVENGFIVDLANAKKTSEIIYELSRILDMPEAKNKKVCLKLGGVDLNISELISVRALIETMDSEIEFIQTSSKMTEEAANDLDIKISKIENVVPALDINAKEEENETVNAELETALDKIFGEGDFEERYPEDDEEPKNNNESKEIEIVEIEDGYDKDEIKKYNKETEKFPTLYIHRTLRSGQSISSEGNIVIIGDVNPGAEIIAKGDITVWGILGGIAHAGSDGNTYSRIRALKLNAIQLRIGEVFARRPDTVNTPYVQKTDSYTPEEARVYKKHIMIYKLHEA</sequence>
<name>A0A9D1EWZ1_9BACT</name>
<comment type="caution">
    <text evidence="6">The sequence shown here is derived from an EMBL/GenBank/DDBJ whole genome shotgun (WGS) entry which is preliminary data.</text>
</comment>
<organism evidence="6 7">
    <name type="scientific">Candidatus Scatousia excrementigallinarum</name>
    <dbReference type="NCBI Taxonomy" id="2840935"/>
    <lineage>
        <taxon>Bacteria</taxon>
        <taxon>Candidatus Scatousia</taxon>
    </lineage>
</organism>
<proteinExistence type="inferred from homology"/>
<keyword evidence="3 4" id="KW-0131">Cell cycle</keyword>
<keyword evidence="2 4" id="KW-0717">Septation</keyword>
<keyword evidence="1 4" id="KW-0132">Cell division</keyword>